<dbReference type="SUPFAM" id="SSF51971">
    <property type="entry name" value="Nucleotide-binding domain"/>
    <property type="match status" value="1"/>
</dbReference>
<dbReference type="EMBL" id="ACJN02000002">
    <property type="protein sequence ID" value="EFI34273.1"/>
    <property type="molecule type" value="Genomic_DNA"/>
</dbReference>
<dbReference type="InterPro" id="IPR036188">
    <property type="entry name" value="FAD/NAD-bd_sf"/>
</dbReference>
<dbReference type="Gene3D" id="3.50.50.60">
    <property type="entry name" value="FAD/NAD(P)-binding domain"/>
    <property type="match status" value="2"/>
</dbReference>
<dbReference type="OrthoDB" id="9803192at2"/>
<dbReference type="NCBIfam" id="NF009409">
    <property type="entry name" value="PRK12770.1"/>
    <property type="match status" value="1"/>
</dbReference>
<dbReference type="InterPro" id="IPR051394">
    <property type="entry name" value="Glutamate_Synthase"/>
</dbReference>
<dbReference type="RefSeq" id="WP_008869601.1">
    <property type="nucleotide sequence ID" value="NZ_ACJN02000002.1"/>
</dbReference>
<dbReference type="PANTHER" id="PTHR43100:SF1">
    <property type="entry name" value="GLUTAMATE SYNTHASE [NADPH] SMALL CHAIN"/>
    <property type="match status" value="1"/>
</dbReference>
<gene>
    <name evidence="2" type="ORF">Dthio_PD1624</name>
</gene>
<dbReference type="Pfam" id="PF07992">
    <property type="entry name" value="Pyr_redox_2"/>
    <property type="match status" value="1"/>
</dbReference>
<proteinExistence type="predicted"/>
<dbReference type="PANTHER" id="PTHR43100">
    <property type="entry name" value="GLUTAMATE SYNTHASE [NADPH] SMALL CHAIN"/>
    <property type="match status" value="1"/>
</dbReference>
<accession>D6SNE7</accession>
<name>D6SNE7_9BACT</name>
<sequence>MDFTFLCSGKPEPNGRKVAIIGSGPSGLSATGYLACAGYKVEVYDKLPKPGGLMVFGIPGHRIQPENIARGAEKLEKEFGVEFKLRTKICGSEPMHEETGDDMAYTYKSLGGRVEDNDAVLICTGTWKSRRMEIPGHELPGVYSGLEFLFPVRAASYEITNMDVPEIKGKKVVVIGAGFTAVDVVHAALTEGASQVNLVYRRSREEAPCGSMEFNMLEKQGAACMEHAAPLEIVGTDRVEGVRFAPCVMSEPDEAGKCRLTVQKEDSFIMDADIVVTAVGEMGTPPFAHDLGLDNVRKGEVKWLQMTSLDSVFVAGDVLMGPSKIGKAVYSGLKAAKSLDEWITLKDQGRLDEFQDEVIRREDLR</sequence>
<dbReference type="GO" id="GO:0016491">
    <property type="term" value="F:oxidoreductase activity"/>
    <property type="evidence" value="ECO:0007669"/>
    <property type="project" value="InterPro"/>
</dbReference>
<comment type="caution">
    <text evidence="2">The sequence shown here is derived from an EMBL/GenBank/DDBJ whole genome shotgun (WGS) entry which is preliminary data.</text>
</comment>
<evidence type="ECO:0000259" key="1">
    <source>
        <dbReference type="Pfam" id="PF07992"/>
    </source>
</evidence>
<dbReference type="AlphaFoldDB" id="D6SNE7"/>
<feature type="domain" description="FAD/NAD(P)-binding" evidence="1">
    <location>
        <begin position="17"/>
        <end position="332"/>
    </location>
</feature>
<evidence type="ECO:0000313" key="3">
    <source>
        <dbReference type="Proteomes" id="UP000005496"/>
    </source>
</evidence>
<dbReference type="eggNOG" id="COG0493">
    <property type="taxonomic scope" value="Bacteria"/>
</dbReference>
<keyword evidence="3" id="KW-1185">Reference proteome</keyword>
<dbReference type="InterPro" id="IPR023753">
    <property type="entry name" value="FAD/NAD-binding_dom"/>
</dbReference>
<dbReference type="PRINTS" id="PR00419">
    <property type="entry name" value="ADXRDTASE"/>
</dbReference>
<organism evidence="2 3">
    <name type="scientific">Desulfonatronospira thiodismutans ASO3-1</name>
    <dbReference type="NCBI Taxonomy" id="555779"/>
    <lineage>
        <taxon>Bacteria</taxon>
        <taxon>Pseudomonadati</taxon>
        <taxon>Thermodesulfobacteriota</taxon>
        <taxon>Desulfovibrionia</taxon>
        <taxon>Desulfovibrionales</taxon>
        <taxon>Desulfonatronovibrionaceae</taxon>
        <taxon>Desulfonatronospira</taxon>
    </lineage>
</organism>
<evidence type="ECO:0000313" key="2">
    <source>
        <dbReference type="EMBL" id="EFI34273.1"/>
    </source>
</evidence>
<dbReference type="Proteomes" id="UP000005496">
    <property type="component" value="Unassembled WGS sequence"/>
</dbReference>
<protein>
    <submittedName>
        <fullName evidence="2">FAD-dependent pyridine nucleotide-disulfide oxidoreductase</fullName>
    </submittedName>
</protein>
<reference evidence="2" key="1">
    <citation type="submission" date="2010-05" db="EMBL/GenBank/DDBJ databases">
        <title>The draft genome of Desulfonatronospira thiodismutans ASO3-1.</title>
        <authorList>
            <consortium name="US DOE Joint Genome Institute (JGI-PGF)"/>
            <person name="Lucas S."/>
            <person name="Copeland A."/>
            <person name="Lapidus A."/>
            <person name="Cheng J.-F."/>
            <person name="Bruce D."/>
            <person name="Goodwin L."/>
            <person name="Pitluck S."/>
            <person name="Chertkov O."/>
            <person name="Brettin T."/>
            <person name="Detter J.C."/>
            <person name="Han C."/>
            <person name="Land M.L."/>
            <person name="Hauser L."/>
            <person name="Kyrpides N."/>
            <person name="Mikhailova N."/>
            <person name="Muyzer G."/>
            <person name="Woyke T."/>
        </authorList>
    </citation>
    <scope>NUCLEOTIDE SEQUENCE [LARGE SCALE GENOMIC DNA]</scope>
    <source>
        <strain evidence="2">ASO3-1</strain>
    </source>
</reference>